<keyword evidence="5" id="KW-1185">Reference proteome</keyword>
<dbReference type="InterPro" id="IPR050953">
    <property type="entry name" value="N4_N6_ade-DNA_methylase"/>
</dbReference>
<evidence type="ECO:0000256" key="3">
    <source>
        <dbReference type="ARBA" id="ARBA00022691"/>
    </source>
</evidence>
<dbReference type="Gene3D" id="3.40.50.150">
    <property type="entry name" value="Vaccinia Virus protein VP39"/>
    <property type="match status" value="1"/>
</dbReference>
<evidence type="ECO:0008006" key="6">
    <source>
        <dbReference type="Google" id="ProtNLM"/>
    </source>
</evidence>
<sequence length="1126" mass="118692">MEFPPKQEALLPLLESLVSGDLLAGEVLLDLATRQSEQEGWASTHALLGVWGEREGRAERMLAALGFPASRYWKAGEPAHPNAGAPGLPSYLLFADEAEKHAYAAGNAQPLADGALGCGVELDLHDPCTPWRRARVLLLTNDFEWRLYLRHPQGLVGDAADGPRHLRVDVAQLVHRLRLQPDDDALRRATSWFAGFYSLPSLSAQPLSFAEQARRRGAAFEARARGVEGVCVALLEQLGSALRLAAAWVHTAWGGAFGEAALTQHAARLLLACIEQLLLEARAPQPAGLAQPSAAAGGDDAGVWRQLTGARAAARAAGRPVLSLPLEALPAPWGGGGGALCGAVRCLCVTRRGAVEWALLGEEQLGAAHARLLELNVRLGVGEKGEASLRVVERDGREAAARRGEKDCARREAGAYFTPAALVAHVVRAALLPAVAAAAARPSFAESAASLAALRVVDPAMGCGHFLLGAARLLRGALRRSGAAHGAAWEGAWGGVLRACVHGVDLSAECVEVAAAALAMLAPRGGGGGGACVARGDALWGVCTPLELAASGGEAAAACAALWPEGEAGPADWAEARRRVCAWRGEAAWAGPPSAEGWEGSRARALLLAAAEARVGALPYHPHFHWCVTWPCLFDRAAARFDAVLGNPPWGGVSVKDTVIRSEAFPHFQRFLLAETRRDEAARMFARGTGDAGQTELMLFDLFVQRAYRLARAELALVLPAAFLSSARSAAARRLLHEGGCAIRRVQCFDRRATAQLFAVDLPGCAAVYARRAPAEECVVATRCSPHDLLGAEAVLPAGAVCAARKWQLPTAPAASLAVLARLDGCGRLADLFESRAGIKLLSKGRQVLRTYDSDGGGTRRRLLKGACIPAPFLTGGAAFTPRPKYFAPAELSGAAAAHAAVRRLAVKHVTEATDAHRARATCLEAGDAADTSIHQLLPRTPLVAAHLPFFLAVLNSFVADAYVRVLSGASSNVSMTSLDQLPLPPVELPPPPLGAPDEAAWRALLALVPPRVDLLAVLEPLLALAHALPAAARVLLAGHAAEAQLRRRAAWVGALPPERQKGGAFGFLLPAEWREGAPDAEALDELRRAQVALNHLVACCYGLGAPELRELHAYVRASLRGHTRR</sequence>
<keyword evidence="2" id="KW-0808">Transferase</keyword>
<dbReference type="PRINTS" id="PR00507">
    <property type="entry name" value="N12N6MTFRASE"/>
</dbReference>
<organism evidence="4 5">
    <name type="scientific">Prymnesium parvum</name>
    <name type="common">Toxic golden alga</name>
    <dbReference type="NCBI Taxonomy" id="97485"/>
    <lineage>
        <taxon>Eukaryota</taxon>
        <taxon>Haptista</taxon>
        <taxon>Haptophyta</taxon>
        <taxon>Prymnesiophyceae</taxon>
        <taxon>Prymnesiales</taxon>
        <taxon>Prymnesiaceae</taxon>
        <taxon>Prymnesium</taxon>
    </lineage>
</organism>
<gene>
    <name evidence="4" type="ORF">AB1Y20_019691</name>
</gene>
<dbReference type="PANTHER" id="PTHR33841">
    <property type="entry name" value="DNA METHYLTRANSFERASE YEEA-RELATED"/>
    <property type="match status" value="1"/>
</dbReference>
<dbReference type="SUPFAM" id="SSF53335">
    <property type="entry name" value="S-adenosyl-L-methionine-dependent methyltransferases"/>
    <property type="match status" value="1"/>
</dbReference>
<dbReference type="EMBL" id="JBGBPQ010000005">
    <property type="protein sequence ID" value="KAL1524811.1"/>
    <property type="molecule type" value="Genomic_DNA"/>
</dbReference>
<keyword evidence="1" id="KW-0489">Methyltransferase</keyword>
<dbReference type="PROSITE" id="PS00092">
    <property type="entry name" value="N6_MTASE"/>
    <property type="match status" value="1"/>
</dbReference>
<protein>
    <recommendedName>
        <fullName evidence="6">Site-specific DNA-methyltransferase (adenine-specific)</fullName>
    </recommendedName>
</protein>
<dbReference type="GO" id="GO:0032259">
    <property type="term" value="P:methylation"/>
    <property type="evidence" value="ECO:0007669"/>
    <property type="project" value="UniProtKB-KW"/>
</dbReference>
<reference evidence="4 5" key="1">
    <citation type="journal article" date="2024" name="Science">
        <title>Giant polyketide synthase enzymes in the biosynthesis of giant marine polyether toxins.</title>
        <authorList>
            <person name="Fallon T.R."/>
            <person name="Shende V.V."/>
            <person name="Wierzbicki I.H."/>
            <person name="Pendleton A.L."/>
            <person name="Watervoot N.F."/>
            <person name="Auber R.P."/>
            <person name="Gonzalez D.J."/>
            <person name="Wisecaver J.H."/>
            <person name="Moore B.S."/>
        </authorList>
    </citation>
    <scope>NUCLEOTIDE SEQUENCE [LARGE SCALE GENOMIC DNA]</scope>
    <source>
        <strain evidence="4 5">12B1</strain>
    </source>
</reference>
<comment type="caution">
    <text evidence="4">The sequence shown here is derived from an EMBL/GenBank/DDBJ whole genome shotgun (WGS) entry which is preliminary data.</text>
</comment>
<dbReference type="InterPro" id="IPR002052">
    <property type="entry name" value="DNA_methylase_N6_adenine_CS"/>
</dbReference>
<dbReference type="AlphaFoldDB" id="A0AB34JRU2"/>
<proteinExistence type="predicted"/>
<name>A0AB34JRU2_PRYPA</name>
<dbReference type="InterPro" id="IPR029063">
    <property type="entry name" value="SAM-dependent_MTases_sf"/>
</dbReference>
<evidence type="ECO:0000256" key="1">
    <source>
        <dbReference type="ARBA" id="ARBA00022603"/>
    </source>
</evidence>
<dbReference type="GO" id="GO:0003676">
    <property type="term" value="F:nucleic acid binding"/>
    <property type="evidence" value="ECO:0007669"/>
    <property type="project" value="InterPro"/>
</dbReference>
<dbReference type="Proteomes" id="UP001515480">
    <property type="component" value="Unassembled WGS sequence"/>
</dbReference>
<evidence type="ECO:0000256" key="2">
    <source>
        <dbReference type="ARBA" id="ARBA00022679"/>
    </source>
</evidence>
<evidence type="ECO:0000313" key="4">
    <source>
        <dbReference type="EMBL" id="KAL1524811.1"/>
    </source>
</evidence>
<dbReference type="PANTHER" id="PTHR33841:SF5">
    <property type="entry name" value="DNA METHYLASE (MODIFICATION METHYLASE) (METHYLTRANSFERASE)-RELATED"/>
    <property type="match status" value="1"/>
</dbReference>
<keyword evidence="3" id="KW-0949">S-adenosyl-L-methionine</keyword>
<accession>A0AB34JRU2</accession>
<evidence type="ECO:0000313" key="5">
    <source>
        <dbReference type="Proteomes" id="UP001515480"/>
    </source>
</evidence>
<dbReference type="GO" id="GO:0009007">
    <property type="term" value="F:site-specific DNA-methyltransferase (adenine-specific) activity"/>
    <property type="evidence" value="ECO:0007669"/>
    <property type="project" value="UniProtKB-EC"/>
</dbReference>